<keyword evidence="2" id="KW-1185">Reference proteome</keyword>
<evidence type="ECO:0000313" key="1">
    <source>
        <dbReference type="EMBL" id="KAF2899029.1"/>
    </source>
</evidence>
<dbReference type="EMBL" id="VTPC01003107">
    <property type="protein sequence ID" value="KAF2899029.1"/>
    <property type="molecule type" value="Genomic_DNA"/>
</dbReference>
<organism evidence="1 2">
    <name type="scientific">Ignelater luminosus</name>
    <name type="common">Cucubano</name>
    <name type="synonym">Pyrophorus luminosus</name>
    <dbReference type="NCBI Taxonomy" id="2038154"/>
    <lineage>
        <taxon>Eukaryota</taxon>
        <taxon>Metazoa</taxon>
        <taxon>Ecdysozoa</taxon>
        <taxon>Arthropoda</taxon>
        <taxon>Hexapoda</taxon>
        <taxon>Insecta</taxon>
        <taxon>Pterygota</taxon>
        <taxon>Neoptera</taxon>
        <taxon>Endopterygota</taxon>
        <taxon>Coleoptera</taxon>
        <taxon>Polyphaga</taxon>
        <taxon>Elateriformia</taxon>
        <taxon>Elateroidea</taxon>
        <taxon>Elateridae</taxon>
        <taxon>Agrypninae</taxon>
        <taxon>Pyrophorini</taxon>
        <taxon>Ignelater</taxon>
    </lineage>
</organism>
<accession>A0A8K0D716</accession>
<protein>
    <submittedName>
        <fullName evidence="1">Uncharacterized protein</fullName>
    </submittedName>
</protein>
<comment type="caution">
    <text evidence="1">The sequence shown here is derived from an EMBL/GenBank/DDBJ whole genome shotgun (WGS) entry which is preliminary data.</text>
</comment>
<sequence length="132" mass="15766">MRQKWQKGHSSMYNLGHKYSQWFDEYFIFDDIMTHTPTTVKEVGRPAKRFLKSSNVTKRRRIQTLLEKNAEELSFNDLTHSRLTNSCRNGQKSVRVFRKRTAVEKSNHSEQKEPDQNYIQRSFSFLCTKETN</sequence>
<evidence type="ECO:0000313" key="2">
    <source>
        <dbReference type="Proteomes" id="UP000801492"/>
    </source>
</evidence>
<proteinExistence type="predicted"/>
<name>A0A8K0D716_IGNLU</name>
<gene>
    <name evidence="1" type="ORF">ILUMI_07147</name>
</gene>
<reference evidence="1" key="1">
    <citation type="submission" date="2019-08" db="EMBL/GenBank/DDBJ databases">
        <title>The genome of the North American firefly Photinus pyralis.</title>
        <authorList>
            <consortium name="Photinus pyralis genome working group"/>
            <person name="Fallon T.R."/>
            <person name="Sander Lower S.E."/>
            <person name="Weng J.-K."/>
        </authorList>
    </citation>
    <scope>NUCLEOTIDE SEQUENCE</scope>
    <source>
        <strain evidence="1">TRF0915ILg1</strain>
        <tissue evidence="1">Whole body</tissue>
    </source>
</reference>
<dbReference type="AlphaFoldDB" id="A0A8K0D716"/>
<dbReference type="Proteomes" id="UP000801492">
    <property type="component" value="Unassembled WGS sequence"/>
</dbReference>